<dbReference type="AlphaFoldDB" id="A0A1H6MP34"/>
<name>A0A1H6MP34_9PSED</name>
<evidence type="ECO:0000313" key="3">
    <source>
        <dbReference type="Proteomes" id="UP000182272"/>
    </source>
</evidence>
<evidence type="ECO:0000256" key="1">
    <source>
        <dbReference type="SAM" id="MobiDB-lite"/>
    </source>
</evidence>
<protein>
    <recommendedName>
        <fullName evidence="4">DUF3077 domain-containing protein</fullName>
    </recommendedName>
</protein>
<gene>
    <name evidence="2" type="ORF">SAMN05216581_1439</name>
</gene>
<sequence length="254" mass="26726">MHNQFMTFVRGVQALAIALPESHGYSLPVAANSATGFSGPSLRRRTGATISIAGAFFVPAFLRYGGCARETLGSAGFLLTRSANPCIAATQIRLAAIRGSFHLRRSSTYALTQSVQNPRCCTSCNGSRRSSRQLQPPHSPLSLQLTHGKSSRSGSARGCAVNALRQEANTAGAMSFGVCNLEGQKLFRINPDIPIGAALEHASNLLDIVNRLTLAGGMDDGNETVTWAAHELGEMAKAIIDDVTTGLLVAGEAT</sequence>
<reference evidence="2 3" key="1">
    <citation type="submission" date="2016-10" db="EMBL/GenBank/DDBJ databases">
        <authorList>
            <person name="de Groot N.N."/>
        </authorList>
    </citation>
    <scope>NUCLEOTIDE SEQUENCE [LARGE SCALE GENOMIC DNA]</scope>
    <source>
        <strain evidence="2 3">LMG 2158</strain>
    </source>
</reference>
<proteinExistence type="predicted"/>
<feature type="region of interest" description="Disordered" evidence="1">
    <location>
        <begin position="126"/>
        <end position="154"/>
    </location>
</feature>
<evidence type="ECO:0008006" key="4">
    <source>
        <dbReference type="Google" id="ProtNLM"/>
    </source>
</evidence>
<feature type="compositionally biased region" description="Low complexity" evidence="1">
    <location>
        <begin position="132"/>
        <end position="145"/>
    </location>
</feature>
<dbReference type="EMBL" id="LT629972">
    <property type="protein sequence ID" value="SEI03606.1"/>
    <property type="molecule type" value="Genomic_DNA"/>
</dbReference>
<accession>A0A1H6MP34</accession>
<evidence type="ECO:0000313" key="2">
    <source>
        <dbReference type="EMBL" id="SEI03606.1"/>
    </source>
</evidence>
<dbReference type="InterPro" id="IPR021427">
    <property type="entry name" value="DUF3077"/>
</dbReference>
<dbReference type="Proteomes" id="UP000182272">
    <property type="component" value="Chromosome I"/>
</dbReference>
<organism evidence="2 3">
    <name type="scientific">Pseudomonas asplenii</name>
    <dbReference type="NCBI Taxonomy" id="53407"/>
    <lineage>
        <taxon>Bacteria</taxon>
        <taxon>Pseudomonadati</taxon>
        <taxon>Pseudomonadota</taxon>
        <taxon>Gammaproteobacteria</taxon>
        <taxon>Pseudomonadales</taxon>
        <taxon>Pseudomonadaceae</taxon>
        <taxon>Pseudomonas</taxon>
    </lineage>
</organism>
<dbReference type="Pfam" id="PF11275">
    <property type="entry name" value="DUF3077"/>
    <property type="match status" value="1"/>
</dbReference>